<reference evidence="1 2" key="1">
    <citation type="journal article" date="2020" name="Phytopathology">
        <title>Genome Sequence Resources of Colletotrichum truncatum, C. plurivorum, C. musicola, and C. sojae: Four Species Pathogenic to Soybean (Glycine max).</title>
        <authorList>
            <person name="Rogerio F."/>
            <person name="Boufleur T.R."/>
            <person name="Ciampi-Guillardi M."/>
            <person name="Sukno S.A."/>
            <person name="Thon M.R."/>
            <person name="Massola Junior N.S."/>
            <person name="Baroncelli R."/>
        </authorList>
    </citation>
    <scope>NUCLEOTIDE SEQUENCE [LARGE SCALE GENOMIC DNA]</scope>
    <source>
        <strain evidence="1 2">CMES1059</strain>
    </source>
</reference>
<evidence type="ECO:0000313" key="2">
    <source>
        <dbReference type="Proteomes" id="UP000805649"/>
    </source>
</evidence>
<protein>
    <submittedName>
        <fullName evidence="1">Uncharacterized protein</fullName>
    </submittedName>
</protein>
<name>A0ACC3ZE40_COLTU</name>
<evidence type="ECO:0000313" key="1">
    <source>
        <dbReference type="EMBL" id="KAL0942361.1"/>
    </source>
</evidence>
<keyword evidence="2" id="KW-1185">Reference proteome</keyword>
<dbReference type="Proteomes" id="UP000805649">
    <property type="component" value="Unassembled WGS sequence"/>
</dbReference>
<proteinExistence type="predicted"/>
<gene>
    <name evidence="1" type="ORF">CTRU02_200247</name>
</gene>
<accession>A0ACC3ZE40</accession>
<sequence length="101" mass="10529">MRSFTTVAAALLFVGAQAAPAVESRQIVYGCYFNGDGIANQYVTVGSDIDITGKSGKVWTLDCGTTSEQIVKGVFAKCTVNGKQPFGITGFDAANINCPIA</sequence>
<dbReference type="EMBL" id="VUJX02000001">
    <property type="protein sequence ID" value="KAL0942361.1"/>
    <property type="molecule type" value="Genomic_DNA"/>
</dbReference>
<comment type="caution">
    <text evidence="1">The sequence shown here is derived from an EMBL/GenBank/DDBJ whole genome shotgun (WGS) entry which is preliminary data.</text>
</comment>
<organism evidence="1 2">
    <name type="scientific">Colletotrichum truncatum</name>
    <name type="common">Anthracnose fungus</name>
    <name type="synonym">Colletotrichum capsici</name>
    <dbReference type="NCBI Taxonomy" id="5467"/>
    <lineage>
        <taxon>Eukaryota</taxon>
        <taxon>Fungi</taxon>
        <taxon>Dikarya</taxon>
        <taxon>Ascomycota</taxon>
        <taxon>Pezizomycotina</taxon>
        <taxon>Sordariomycetes</taxon>
        <taxon>Hypocreomycetidae</taxon>
        <taxon>Glomerellales</taxon>
        <taxon>Glomerellaceae</taxon>
        <taxon>Colletotrichum</taxon>
        <taxon>Colletotrichum truncatum species complex</taxon>
    </lineage>
</organism>